<dbReference type="RefSeq" id="WP_210231487.1">
    <property type="nucleotide sequence ID" value="NZ_CP076022.1"/>
</dbReference>
<accession>A0A975M5H2</accession>
<evidence type="ECO:0000313" key="2">
    <source>
        <dbReference type="Proteomes" id="UP000676885"/>
    </source>
</evidence>
<proteinExistence type="predicted"/>
<dbReference type="KEGG" id="ajg:KKR91_01305"/>
<dbReference type="EMBL" id="CP076022">
    <property type="protein sequence ID" value="QWC10321.1"/>
    <property type="molecule type" value="Genomic_DNA"/>
</dbReference>
<dbReference type="Proteomes" id="UP000676885">
    <property type="component" value="Chromosome"/>
</dbReference>
<name>A0A975M5H2_9MICC</name>
<evidence type="ECO:0000313" key="1">
    <source>
        <dbReference type="EMBL" id="QWC10321.1"/>
    </source>
</evidence>
<sequence length="138" mass="15303">MNSTDRLTRAQVDLAVRHLTGRFYDEHGAGDDADDEQFKDFARKLAWQISGDNTPNFRAHLLEMLQAFRNFDGIGMGDLPLSMLRDCESDLNESTTKAIGAAGLPGGYINRYVGKQPANYPVHAARFNAMAQAGRVNR</sequence>
<organism evidence="1 2">
    <name type="scientific">Arthrobacter jiangjiafuii</name>
    <dbReference type="NCBI Taxonomy" id="2817475"/>
    <lineage>
        <taxon>Bacteria</taxon>
        <taxon>Bacillati</taxon>
        <taxon>Actinomycetota</taxon>
        <taxon>Actinomycetes</taxon>
        <taxon>Micrococcales</taxon>
        <taxon>Micrococcaceae</taxon>
        <taxon>Arthrobacter</taxon>
    </lineage>
</organism>
<gene>
    <name evidence="1" type="ORF">KKR91_01305</name>
</gene>
<keyword evidence="2" id="KW-1185">Reference proteome</keyword>
<reference evidence="1 2" key="1">
    <citation type="submission" date="2021-05" db="EMBL/GenBank/DDBJ databases">
        <title>Novel species in genus Arthrobacter.</title>
        <authorList>
            <person name="Zhang G."/>
        </authorList>
    </citation>
    <scope>NUCLEOTIDE SEQUENCE [LARGE SCALE GENOMIC DNA]</scope>
    <source>
        <strain evidence="2">zg-ZUI227</strain>
    </source>
</reference>
<dbReference type="AlphaFoldDB" id="A0A975M5H2"/>
<protein>
    <submittedName>
        <fullName evidence="1">Uncharacterized protein</fullName>
    </submittedName>
</protein>